<dbReference type="InterPro" id="IPR044672">
    <property type="entry name" value="MOCS2A"/>
</dbReference>
<dbReference type="InterPro" id="IPR016155">
    <property type="entry name" value="Mopterin_synth/thiamin_S_b"/>
</dbReference>
<dbReference type="GO" id="GO:0006777">
    <property type="term" value="P:Mo-molybdopterin cofactor biosynthetic process"/>
    <property type="evidence" value="ECO:0007669"/>
    <property type="project" value="InterPro"/>
</dbReference>
<name>A0A4R1JAC5_9GAMM</name>
<evidence type="ECO:0000256" key="1">
    <source>
        <dbReference type="ARBA" id="ARBA00022741"/>
    </source>
</evidence>
<dbReference type="InterPro" id="IPR012675">
    <property type="entry name" value="Beta-grasp_dom_sf"/>
</dbReference>
<dbReference type="GO" id="GO:1990133">
    <property type="term" value="C:molybdopterin adenylyltransferase complex"/>
    <property type="evidence" value="ECO:0007669"/>
    <property type="project" value="TreeGrafter"/>
</dbReference>
<evidence type="ECO:0000313" key="5">
    <source>
        <dbReference type="Proteomes" id="UP000295565"/>
    </source>
</evidence>
<dbReference type="SUPFAM" id="SSF54285">
    <property type="entry name" value="MoaD/ThiS"/>
    <property type="match status" value="1"/>
</dbReference>
<proteinExistence type="inferred from homology"/>
<dbReference type="OrthoDB" id="9801945at2"/>
<sequence length="81" mass="9274">MITIRLFARLREQIGQPLLQWELSEPMTIRALLDALITDDFRWQTLTETEVLCAVNHQQVTFEQVLKSGDEVAFFPPVTGG</sequence>
<dbReference type="Proteomes" id="UP000295565">
    <property type="component" value="Unassembled WGS sequence"/>
</dbReference>
<accession>A0A4R1JAC5</accession>
<dbReference type="InterPro" id="IPR003749">
    <property type="entry name" value="ThiS/MoaD-like"/>
</dbReference>
<gene>
    <name evidence="4" type="ORF">EV690_2630</name>
</gene>
<dbReference type="PANTHER" id="PTHR33359">
    <property type="entry name" value="MOLYBDOPTERIN SYNTHASE SULFUR CARRIER SUBUNIT"/>
    <property type="match status" value="1"/>
</dbReference>
<dbReference type="AlphaFoldDB" id="A0A4R1JAC5"/>
<keyword evidence="1" id="KW-0547">Nucleotide-binding</keyword>
<dbReference type="Gene3D" id="3.10.20.30">
    <property type="match status" value="1"/>
</dbReference>
<keyword evidence="5" id="KW-1185">Reference proteome</keyword>
<dbReference type="GO" id="GO:0000166">
    <property type="term" value="F:nucleotide binding"/>
    <property type="evidence" value="ECO:0007669"/>
    <property type="project" value="UniProtKB-KW"/>
</dbReference>
<dbReference type="Pfam" id="PF02597">
    <property type="entry name" value="ThiS"/>
    <property type="match status" value="1"/>
</dbReference>
<reference evidence="4 5" key="1">
    <citation type="submission" date="2019-03" db="EMBL/GenBank/DDBJ databases">
        <title>Genomic Encyclopedia of Type Strains, Phase IV (KMG-IV): sequencing the most valuable type-strain genomes for metagenomic binning, comparative biology and taxonomic classification.</title>
        <authorList>
            <person name="Goeker M."/>
        </authorList>
    </citation>
    <scope>NUCLEOTIDE SEQUENCE [LARGE SCALE GENOMIC DNA]</scope>
    <source>
        <strain evidence="4 5">DSM 18577</strain>
    </source>
</reference>
<protein>
    <recommendedName>
        <fullName evidence="3">Molybdopterin synthase sulfur carrier subunit</fullName>
    </recommendedName>
</protein>
<evidence type="ECO:0000256" key="2">
    <source>
        <dbReference type="ARBA" id="ARBA00024200"/>
    </source>
</evidence>
<dbReference type="CDD" id="cd00754">
    <property type="entry name" value="Ubl_MoaD"/>
    <property type="match status" value="1"/>
</dbReference>
<dbReference type="EMBL" id="SMGD01000014">
    <property type="protein sequence ID" value="TCK47593.1"/>
    <property type="molecule type" value="Genomic_DNA"/>
</dbReference>
<dbReference type="RefSeq" id="WP_131913399.1">
    <property type="nucleotide sequence ID" value="NZ_OU594967.1"/>
</dbReference>
<dbReference type="UniPathway" id="UPA00344"/>
<comment type="caution">
    <text evidence="4">The sequence shown here is derived from an EMBL/GenBank/DDBJ whole genome shotgun (WGS) entry which is preliminary data.</text>
</comment>
<dbReference type="PANTHER" id="PTHR33359:SF1">
    <property type="entry name" value="MOLYBDOPTERIN SYNTHASE SULFUR CARRIER SUBUNIT"/>
    <property type="match status" value="1"/>
</dbReference>
<evidence type="ECO:0000313" key="4">
    <source>
        <dbReference type="EMBL" id="TCK47593.1"/>
    </source>
</evidence>
<organism evidence="4 5">
    <name type="scientific">Celerinatantimonas diazotrophica</name>
    <dbReference type="NCBI Taxonomy" id="412034"/>
    <lineage>
        <taxon>Bacteria</taxon>
        <taxon>Pseudomonadati</taxon>
        <taxon>Pseudomonadota</taxon>
        <taxon>Gammaproteobacteria</taxon>
        <taxon>Celerinatantimonadaceae</taxon>
        <taxon>Celerinatantimonas</taxon>
    </lineage>
</organism>
<comment type="similarity">
    <text evidence="2">Belongs to the MoaD family.</text>
</comment>
<evidence type="ECO:0000256" key="3">
    <source>
        <dbReference type="ARBA" id="ARBA00024247"/>
    </source>
</evidence>